<dbReference type="PANTHER" id="PTHR13044:SF14">
    <property type="entry name" value="CRYPTOCEPHAL, ISOFORM A"/>
    <property type="match status" value="1"/>
</dbReference>
<comment type="similarity">
    <text evidence="2">Belongs to the bZIP family.</text>
</comment>
<evidence type="ECO:0000256" key="4">
    <source>
        <dbReference type="ARBA" id="ARBA00023125"/>
    </source>
</evidence>
<feature type="region of interest" description="Disordered" evidence="7">
    <location>
        <begin position="266"/>
        <end position="347"/>
    </location>
</feature>
<evidence type="ECO:0000256" key="3">
    <source>
        <dbReference type="ARBA" id="ARBA00023015"/>
    </source>
</evidence>
<keyword evidence="5" id="KW-0804">Transcription</keyword>
<evidence type="ECO:0000259" key="8">
    <source>
        <dbReference type="PROSITE" id="PS50217"/>
    </source>
</evidence>
<keyword evidence="6" id="KW-0539">Nucleus</keyword>
<evidence type="ECO:0000313" key="10">
    <source>
        <dbReference type="Proteomes" id="UP000030742"/>
    </source>
</evidence>
<evidence type="ECO:0000256" key="1">
    <source>
        <dbReference type="ARBA" id="ARBA00004123"/>
    </source>
</evidence>
<dbReference type="Pfam" id="PF00170">
    <property type="entry name" value="bZIP_1"/>
    <property type="match status" value="1"/>
</dbReference>
<dbReference type="Proteomes" id="UP000030742">
    <property type="component" value="Unassembled WGS sequence"/>
</dbReference>
<dbReference type="SUPFAM" id="SSF57959">
    <property type="entry name" value="Leucine zipper domain"/>
    <property type="match status" value="1"/>
</dbReference>
<evidence type="ECO:0000256" key="6">
    <source>
        <dbReference type="ARBA" id="ARBA00023242"/>
    </source>
</evidence>
<dbReference type="OrthoDB" id="5847285at2759"/>
<sequence length="399" mass="44846">SFSFFHGWLKCVNYFFQVHSQTRWVISCESPAHASVPTTSQIMHSMSSMVSWKEEPVSPLSSEEVSLLDDSFFQTALDDIKFEHDVFEDCESKAEVASQILENLENLVDLDELIKSEPSFMLPLLDEVAPQRGAVAVPVSLKSEYYKNVEDSNSYLFNEFEKVYYELNHGTLTPPQSPPSEQPIIATLEPILGGTSYQEPPRKEIGFSVPEKCALQPESVLAYSPIIVSTVPQTFENYAPVATPQADIAHELAVVDELVRTTVQDMQWSGPSSPSSSSCSNSNFGDCSSSDDPEWVPEPIENYNDSSSSPAQKLVAKKRSKPYSKSPDDKKNRKKEQNKNAATRYRMKKKAEVEEILNEEKILLDKHGELDGQITDLQREIKYLKGLMRDLFKAKGIIN</sequence>
<dbReference type="STRING" id="77166.U4UT51"/>
<accession>U4UT51</accession>
<evidence type="ECO:0000256" key="7">
    <source>
        <dbReference type="SAM" id="MobiDB-lite"/>
    </source>
</evidence>
<dbReference type="PROSITE" id="PS50217">
    <property type="entry name" value="BZIP"/>
    <property type="match status" value="1"/>
</dbReference>
<dbReference type="GO" id="GO:0005634">
    <property type="term" value="C:nucleus"/>
    <property type="evidence" value="ECO:0007669"/>
    <property type="project" value="UniProtKB-SubCell"/>
</dbReference>
<dbReference type="Gene3D" id="1.20.5.170">
    <property type="match status" value="1"/>
</dbReference>
<dbReference type="EMBL" id="KB632353">
    <property type="protein sequence ID" value="ERL93331.1"/>
    <property type="molecule type" value="Genomic_DNA"/>
</dbReference>
<dbReference type="AlphaFoldDB" id="U4UT51"/>
<dbReference type="GO" id="GO:0000977">
    <property type="term" value="F:RNA polymerase II transcription regulatory region sequence-specific DNA binding"/>
    <property type="evidence" value="ECO:0007669"/>
    <property type="project" value="TreeGrafter"/>
</dbReference>
<dbReference type="SMART" id="SM00338">
    <property type="entry name" value="BRLZ"/>
    <property type="match status" value="1"/>
</dbReference>
<keyword evidence="3" id="KW-0805">Transcription regulation</keyword>
<feature type="compositionally biased region" description="Low complexity" evidence="7">
    <location>
        <begin position="269"/>
        <end position="288"/>
    </location>
</feature>
<evidence type="ECO:0000256" key="2">
    <source>
        <dbReference type="ARBA" id="ARBA00007163"/>
    </source>
</evidence>
<proteinExistence type="inferred from homology"/>
<protein>
    <recommendedName>
        <fullName evidence="8">BZIP domain-containing protein</fullName>
    </recommendedName>
</protein>
<dbReference type="PROSITE" id="PS00036">
    <property type="entry name" value="BZIP_BASIC"/>
    <property type="match status" value="1"/>
</dbReference>
<evidence type="ECO:0000256" key="5">
    <source>
        <dbReference type="ARBA" id="ARBA00023163"/>
    </source>
</evidence>
<feature type="non-terminal residue" evidence="9">
    <location>
        <position position="1"/>
    </location>
</feature>
<keyword evidence="4" id="KW-0238">DNA-binding</keyword>
<feature type="compositionally biased region" description="Basic and acidic residues" evidence="7">
    <location>
        <begin position="326"/>
        <end position="338"/>
    </location>
</feature>
<evidence type="ECO:0000313" key="9">
    <source>
        <dbReference type="EMBL" id="ERL93331.1"/>
    </source>
</evidence>
<dbReference type="GO" id="GO:0001228">
    <property type="term" value="F:DNA-binding transcription activator activity, RNA polymerase II-specific"/>
    <property type="evidence" value="ECO:0007669"/>
    <property type="project" value="TreeGrafter"/>
</dbReference>
<reference evidence="9 10" key="1">
    <citation type="journal article" date="2013" name="Genome Biol.">
        <title>Draft genome of the mountain pine beetle, Dendroctonus ponderosae Hopkins, a major forest pest.</title>
        <authorList>
            <person name="Keeling C.I."/>
            <person name="Yuen M.M."/>
            <person name="Liao N.Y."/>
            <person name="Docking T.R."/>
            <person name="Chan S.K."/>
            <person name="Taylor G.A."/>
            <person name="Palmquist D.L."/>
            <person name="Jackman S.D."/>
            <person name="Nguyen A."/>
            <person name="Li M."/>
            <person name="Henderson H."/>
            <person name="Janes J.K."/>
            <person name="Zhao Y."/>
            <person name="Pandoh P."/>
            <person name="Moore R."/>
            <person name="Sperling F.A."/>
            <person name="Huber D.P."/>
            <person name="Birol I."/>
            <person name="Jones S.J."/>
            <person name="Bohlmann J."/>
        </authorList>
    </citation>
    <scope>NUCLEOTIDE SEQUENCE</scope>
</reference>
<dbReference type="PANTHER" id="PTHR13044">
    <property type="entry name" value="ACTIVATING TRANSCRIPTION FACTOR ATF 4/5"/>
    <property type="match status" value="1"/>
</dbReference>
<dbReference type="CDD" id="cd14692">
    <property type="entry name" value="bZIP_ATF4"/>
    <property type="match status" value="1"/>
</dbReference>
<organism evidence="9 10">
    <name type="scientific">Dendroctonus ponderosae</name>
    <name type="common">Mountain pine beetle</name>
    <dbReference type="NCBI Taxonomy" id="77166"/>
    <lineage>
        <taxon>Eukaryota</taxon>
        <taxon>Metazoa</taxon>
        <taxon>Ecdysozoa</taxon>
        <taxon>Arthropoda</taxon>
        <taxon>Hexapoda</taxon>
        <taxon>Insecta</taxon>
        <taxon>Pterygota</taxon>
        <taxon>Neoptera</taxon>
        <taxon>Endopterygota</taxon>
        <taxon>Coleoptera</taxon>
        <taxon>Polyphaga</taxon>
        <taxon>Cucujiformia</taxon>
        <taxon>Curculionidae</taxon>
        <taxon>Scolytinae</taxon>
        <taxon>Dendroctonus</taxon>
    </lineage>
</organism>
<gene>
    <name evidence="9" type="ORF">D910_10625</name>
</gene>
<name>U4UT51_DENPD</name>
<dbReference type="InterPro" id="IPR046347">
    <property type="entry name" value="bZIP_sf"/>
</dbReference>
<comment type="subcellular location">
    <subcellularLocation>
        <location evidence="1">Nucleus</location>
    </subcellularLocation>
</comment>
<feature type="domain" description="BZIP" evidence="8">
    <location>
        <begin position="328"/>
        <end position="391"/>
    </location>
</feature>
<dbReference type="InterPro" id="IPR004827">
    <property type="entry name" value="bZIP"/>
</dbReference>